<sequence>MIAASAATLPSPSPKAARKPAVRVPVEINLREKWLQAIARDNWVPTLTSNCSVVCSLRFQECDFKGSCQIRRRLKPGEFMEAIRKWFTCMDVSNLQQHIHRNDEDTRQFSDTDDPRLNDPIESMFGFLRRSAGCKDALDVRSSVCGIEKMLKTGILRPKQREKLELVFIGPASAS</sequence>
<evidence type="ECO:0000313" key="7">
    <source>
        <dbReference type="EMBL" id="KAH7982151.1"/>
    </source>
</evidence>
<reference evidence="7" key="1">
    <citation type="journal article" date="2020" name="Cell">
        <title>Large-Scale Comparative Analyses of Tick Genomes Elucidate Their Genetic Diversity and Vector Capacities.</title>
        <authorList>
            <consortium name="Tick Genome and Microbiome Consortium (TIGMIC)"/>
            <person name="Jia N."/>
            <person name="Wang J."/>
            <person name="Shi W."/>
            <person name="Du L."/>
            <person name="Sun Y."/>
            <person name="Zhan W."/>
            <person name="Jiang J.F."/>
            <person name="Wang Q."/>
            <person name="Zhang B."/>
            <person name="Ji P."/>
            <person name="Bell-Sakyi L."/>
            <person name="Cui X.M."/>
            <person name="Yuan T.T."/>
            <person name="Jiang B.G."/>
            <person name="Yang W.F."/>
            <person name="Lam T.T."/>
            <person name="Chang Q.C."/>
            <person name="Ding S.J."/>
            <person name="Wang X.J."/>
            <person name="Zhu J.G."/>
            <person name="Ruan X.D."/>
            <person name="Zhao L."/>
            <person name="Wei J.T."/>
            <person name="Ye R.Z."/>
            <person name="Que T.C."/>
            <person name="Du C.H."/>
            <person name="Zhou Y.H."/>
            <person name="Cheng J.X."/>
            <person name="Dai P.F."/>
            <person name="Guo W.B."/>
            <person name="Han X.H."/>
            <person name="Huang E.J."/>
            <person name="Li L.F."/>
            <person name="Wei W."/>
            <person name="Gao Y.C."/>
            <person name="Liu J.Z."/>
            <person name="Shao H.Z."/>
            <person name="Wang X."/>
            <person name="Wang C.C."/>
            <person name="Yang T.C."/>
            <person name="Huo Q.B."/>
            <person name="Li W."/>
            <person name="Chen H.Y."/>
            <person name="Chen S.E."/>
            <person name="Zhou L.G."/>
            <person name="Ni X.B."/>
            <person name="Tian J.H."/>
            <person name="Sheng Y."/>
            <person name="Liu T."/>
            <person name="Pan Y.S."/>
            <person name="Xia L.Y."/>
            <person name="Li J."/>
            <person name="Zhao F."/>
            <person name="Cao W.C."/>
        </authorList>
    </citation>
    <scope>NUCLEOTIDE SEQUENCE</scope>
    <source>
        <strain evidence="7">Rsan-2018</strain>
    </source>
</reference>
<keyword evidence="1" id="KW-0479">Metal-binding</keyword>
<dbReference type="InterPro" id="IPR006612">
    <property type="entry name" value="THAP_Znf"/>
</dbReference>
<evidence type="ECO:0000256" key="1">
    <source>
        <dbReference type="ARBA" id="ARBA00022723"/>
    </source>
</evidence>
<keyword evidence="3" id="KW-0862">Zinc</keyword>
<evidence type="ECO:0000259" key="6">
    <source>
        <dbReference type="Pfam" id="PF05485"/>
    </source>
</evidence>
<proteinExistence type="predicted"/>
<name>A0A9D4QIL4_RHISA</name>
<organism evidence="7 8">
    <name type="scientific">Rhipicephalus sanguineus</name>
    <name type="common">Brown dog tick</name>
    <name type="synonym">Ixodes sanguineus</name>
    <dbReference type="NCBI Taxonomy" id="34632"/>
    <lineage>
        <taxon>Eukaryota</taxon>
        <taxon>Metazoa</taxon>
        <taxon>Ecdysozoa</taxon>
        <taxon>Arthropoda</taxon>
        <taxon>Chelicerata</taxon>
        <taxon>Arachnida</taxon>
        <taxon>Acari</taxon>
        <taxon>Parasitiformes</taxon>
        <taxon>Ixodida</taxon>
        <taxon>Ixodoidea</taxon>
        <taxon>Ixodidae</taxon>
        <taxon>Rhipicephalinae</taxon>
        <taxon>Rhipicephalus</taxon>
        <taxon>Rhipicephalus</taxon>
    </lineage>
</organism>
<feature type="region of interest" description="Disordered" evidence="5">
    <location>
        <begin position="1"/>
        <end position="21"/>
    </location>
</feature>
<feature type="compositionally biased region" description="Low complexity" evidence="5">
    <location>
        <begin position="1"/>
        <end position="10"/>
    </location>
</feature>
<accession>A0A9D4QIL4</accession>
<evidence type="ECO:0000313" key="8">
    <source>
        <dbReference type="Proteomes" id="UP000821837"/>
    </source>
</evidence>
<keyword evidence="8" id="KW-1185">Reference proteome</keyword>
<dbReference type="GO" id="GO:0003677">
    <property type="term" value="F:DNA binding"/>
    <property type="evidence" value="ECO:0007669"/>
    <property type="project" value="UniProtKB-KW"/>
</dbReference>
<protein>
    <recommendedName>
        <fullName evidence="6">THAP-type domain-containing protein</fullName>
    </recommendedName>
</protein>
<reference evidence="7" key="2">
    <citation type="submission" date="2021-09" db="EMBL/GenBank/DDBJ databases">
        <authorList>
            <person name="Jia N."/>
            <person name="Wang J."/>
            <person name="Shi W."/>
            <person name="Du L."/>
            <person name="Sun Y."/>
            <person name="Zhan W."/>
            <person name="Jiang J."/>
            <person name="Wang Q."/>
            <person name="Zhang B."/>
            <person name="Ji P."/>
            <person name="Sakyi L.B."/>
            <person name="Cui X."/>
            <person name="Yuan T."/>
            <person name="Jiang B."/>
            <person name="Yang W."/>
            <person name="Lam T.T.-Y."/>
            <person name="Chang Q."/>
            <person name="Ding S."/>
            <person name="Wang X."/>
            <person name="Zhu J."/>
            <person name="Ruan X."/>
            <person name="Zhao L."/>
            <person name="Wei J."/>
            <person name="Que T."/>
            <person name="Du C."/>
            <person name="Cheng J."/>
            <person name="Dai P."/>
            <person name="Han X."/>
            <person name="Huang E."/>
            <person name="Gao Y."/>
            <person name="Liu J."/>
            <person name="Shao H."/>
            <person name="Ye R."/>
            <person name="Li L."/>
            <person name="Wei W."/>
            <person name="Wang X."/>
            <person name="Wang C."/>
            <person name="Huo Q."/>
            <person name="Li W."/>
            <person name="Guo W."/>
            <person name="Chen H."/>
            <person name="Chen S."/>
            <person name="Zhou L."/>
            <person name="Zhou L."/>
            <person name="Ni X."/>
            <person name="Tian J."/>
            <person name="Zhou Y."/>
            <person name="Sheng Y."/>
            <person name="Liu T."/>
            <person name="Pan Y."/>
            <person name="Xia L."/>
            <person name="Li J."/>
            <person name="Zhao F."/>
            <person name="Cao W."/>
        </authorList>
    </citation>
    <scope>NUCLEOTIDE SEQUENCE</scope>
    <source>
        <strain evidence="7">Rsan-2018</strain>
        <tissue evidence="7">Larvae</tissue>
    </source>
</reference>
<dbReference type="GO" id="GO:0008270">
    <property type="term" value="F:zinc ion binding"/>
    <property type="evidence" value="ECO:0007669"/>
    <property type="project" value="UniProtKB-KW"/>
</dbReference>
<keyword evidence="2" id="KW-0863">Zinc-finger</keyword>
<dbReference type="Pfam" id="PF05485">
    <property type="entry name" value="THAP"/>
    <property type="match status" value="1"/>
</dbReference>
<gene>
    <name evidence="7" type="ORF">HPB52_003311</name>
</gene>
<evidence type="ECO:0000256" key="5">
    <source>
        <dbReference type="SAM" id="MobiDB-lite"/>
    </source>
</evidence>
<evidence type="ECO:0000256" key="4">
    <source>
        <dbReference type="ARBA" id="ARBA00023125"/>
    </source>
</evidence>
<evidence type="ECO:0000256" key="2">
    <source>
        <dbReference type="ARBA" id="ARBA00022771"/>
    </source>
</evidence>
<feature type="domain" description="THAP-type" evidence="6">
    <location>
        <begin position="22"/>
        <end position="77"/>
    </location>
</feature>
<dbReference type="Proteomes" id="UP000821837">
    <property type="component" value="Chromosome 1"/>
</dbReference>
<dbReference type="EMBL" id="JABSTV010001245">
    <property type="protein sequence ID" value="KAH7982151.1"/>
    <property type="molecule type" value="Genomic_DNA"/>
</dbReference>
<keyword evidence="4" id="KW-0238">DNA-binding</keyword>
<evidence type="ECO:0000256" key="3">
    <source>
        <dbReference type="ARBA" id="ARBA00022833"/>
    </source>
</evidence>
<dbReference type="AlphaFoldDB" id="A0A9D4QIL4"/>
<comment type="caution">
    <text evidence="7">The sequence shown here is derived from an EMBL/GenBank/DDBJ whole genome shotgun (WGS) entry which is preliminary data.</text>
</comment>